<proteinExistence type="predicted"/>
<dbReference type="AlphaFoldDB" id="A0A224YCJ1"/>
<evidence type="ECO:0000313" key="1">
    <source>
        <dbReference type="EMBL" id="MAA13409.1"/>
    </source>
</evidence>
<accession>A0A224YCJ1</accession>
<name>A0A224YCJ1_9ACAR</name>
<sequence length="102" mass="11292">MCQQSNQHSIFHVQEGTYNVTTGVCTVYTTATSPGRSIAFSHYSTYVKNLAWAHLSCTVHTTAVVCEQSITGMWSHGAKLNGVRRFYFTLSYSSVPSAKHEP</sequence>
<dbReference type="EMBL" id="GFPF01002263">
    <property type="protein sequence ID" value="MAA13409.1"/>
    <property type="molecule type" value="Transcribed_RNA"/>
</dbReference>
<protein>
    <submittedName>
        <fullName evidence="1">Uncharacterized protein</fullName>
    </submittedName>
</protein>
<organism evidence="1">
    <name type="scientific">Rhipicephalus zambeziensis</name>
    <dbReference type="NCBI Taxonomy" id="60191"/>
    <lineage>
        <taxon>Eukaryota</taxon>
        <taxon>Metazoa</taxon>
        <taxon>Ecdysozoa</taxon>
        <taxon>Arthropoda</taxon>
        <taxon>Chelicerata</taxon>
        <taxon>Arachnida</taxon>
        <taxon>Acari</taxon>
        <taxon>Parasitiformes</taxon>
        <taxon>Ixodida</taxon>
        <taxon>Ixodoidea</taxon>
        <taxon>Ixodidae</taxon>
        <taxon>Rhipicephalinae</taxon>
        <taxon>Rhipicephalus</taxon>
        <taxon>Rhipicephalus</taxon>
    </lineage>
</organism>
<reference evidence="1" key="1">
    <citation type="journal article" date="2017" name="Parasit. Vectors">
        <title>Sialotranscriptomics of Rhipicephalus zambeziensis reveals intricate expression profiles of secretory proteins and suggests tight temporal transcriptional regulation during blood-feeding.</title>
        <authorList>
            <person name="de Castro M.H."/>
            <person name="de Klerk D."/>
            <person name="Pienaar R."/>
            <person name="Rees D.J.G."/>
            <person name="Mans B.J."/>
        </authorList>
    </citation>
    <scope>NUCLEOTIDE SEQUENCE</scope>
    <source>
        <tissue evidence="1">Salivary glands</tissue>
    </source>
</reference>